<name>A0ABW2DJP7_9BACT</name>
<proteinExistence type="predicted"/>
<dbReference type="Proteomes" id="UP001596405">
    <property type="component" value="Unassembled WGS sequence"/>
</dbReference>
<evidence type="ECO:0000313" key="2">
    <source>
        <dbReference type="EMBL" id="MFC6996991.1"/>
    </source>
</evidence>
<gene>
    <name evidence="2" type="ORF">ACFQHR_05105</name>
</gene>
<reference evidence="3" key="1">
    <citation type="journal article" date="2019" name="Int. J. Syst. Evol. Microbiol.">
        <title>The Global Catalogue of Microorganisms (GCM) 10K type strain sequencing project: providing services to taxonomists for standard genome sequencing and annotation.</title>
        <authorList>
            <consortium name="The Broad Institute Genomics Platform"/>
            <consortium name="The Broad Institute Genome Sequencing Center for Infectious Disease"/>
            <person name="Wu L."/>
            <person name="Ma J."/>
        </authorList>
    </citation>
    <scope>NUCLEOTIDE SEQUENCE [LARGE SCALE GENOMIC DNA]</scope>
    <source>
        <strain evidence="3">CGMCC 4.7393</strain>
    </source>
</reference>
<evidence type="ECO:0000313" key="3">
    <source>
        <dbReference type="Proteomes" id="UP001596405"/>
    </source>
</evidence>
<keyword evidence="1" id="KW-0732">Signal</keyword>
<organism evidence="2 3">
    <name type="scientific">Rufibacter roseus</name>
    <dbReference type="NCBI Taxonomy" id="1567108"/>
    <lineage>
        <taxon>Bacteria</taxon>
        <taxon>Pseudomonadati</taxon>
        <taxon>Bacteroidota</taxon>
        <taxon>Cytophagia</taxon>
        <taxon>Cytophagales</taxon>
        <taxon>Hymenobacteraceae</taxon>
        <taxon>Rufibacter</taxon>
    </lineage>
</organism>
<protein>
    <recommendedName>
        <fullName evidence="4">Outer membrane protein beta-barrel domain-containing protein</fullName>
    </recommendedName>
</protein>
<accession>A0ABW2DJP7</accession>
<evidence type="ECO:0000256" key="1">
    <source>
        <dbReference type="SAM" id="SignalP"/>
    </source>
</evidence>
<dbReference type="EMBL" id="JBHSYQ010000003">
    <property type="protein sequence ID" value="MFC6996991.1"/>
    <property type="molecule type" value="Genomic_DNA"/>
</dbReference>
<comment type="caution">
    <text evidence="2">The sequence shown here is derived from an EMBL/GenBank/DDBJ whole genome shotgun (WGS) entry which is preliminary data.</text>
</comment>
<sequence>MKKSILLFLLLSFCSLLLQAQSNFKPALLVTSTGDTLKGFVDYREWLRTPTEFTFKAEGVNASEQKFTPANTQHLQITGLETFQSAVIRMSMAPVDLNSNFRGSDTTTQVAAVFLNLITSGPRLSFFSYKDRIKTRFYIKESNKATPPHELKYRKYYAEGDANRTVTETLFRNQLWDIALQHHIPMEKFQRKAMAAKYTEKDILELVHLINGTEPALKTARYTEDLSRVRFLAGIWGARTSFTMVEHSGFGKEADYSTSYAPLVSVGLDVFANPITQKLLIRTELSYTQTKFNATGLTSAPGSRYSYHSNYKLSQRSISLNPQALYHLYNSPNFKFYVAGGVIGTFAQYSGDVIFKKDMRDGEEISSYKVENYLKPNKILVSYTARIGVVALKRLDFSALYTTFDITQQRQPFVTQTVAIGASYLISK</sequence>
<evidence type="ECO:0008006" key="4">
    <source>
        <dbReference type="Google" id="ProtNLM"/>
    </source>
</evidence>
<dbReference type="RefSeq" id="WP_153042241.1">
    <property type="nucleotide sequence ID" value="NZ_JBHSYQ010000003.1"/>
</dbReference>
<feature type="chain" id="PRO_5046203661" description="Outer membrane protein beta-barrel domain-containing protein" evidence="1">
    <location>
        <begin position="21"/>
        <end position="428"/>
    </location>
</feature>
<keyword evidence="3" id="KW-1185">Reference proteome</keyword>
<feature type="signal peptide" evidence="1">
    <location>
        <begin position="1"/>
        <end position="20"/>
    </location>
</feature>